<dbReference type="Proteomes" id="UP000054783">
    <property type="component" value="Unassembled WGS sequence"/>
</dbReference>
<evidence type="ECO:0000313" key="2">
    <source>
        <dbReference type="Proteomes" id="UP000054783"/>
    </source>
</evidence>
<name>A0A0V0YR71_9BILA</name>
<gene>
    <name evidence="1" type="ORF">T12_14452</name>
</gene>
<dbReference type="EMBL" id="JYDQ01003622">
    <property type="protein sequence ID" value="KRY02632.1"/>
    <property type="molecule type" value="Genomic_DNA"/>
</dbReference>
<comment type="caution">
    <text evidence="1">The sequence shown here is derived from an EMBL/GenBank/DDBJ whole genome shotgun (WGS) entry which is preliminary data.</text>
</comment>
<sequence>MHYSADLAMQFPVLRCLLLSDCVKTDTTQIITHTHIMEPTK</sequence>
<dbReference type="AlphaFoldDB" id="A0A0V0YR71"/>
<accession>A0A0V0YR71</accession>
<evidence type="ECO:0000313" key="1">
    <source>
        <dbReference type="EMBL" id="KRY02632.1"/>
    </source>
</evidence>
<reference evidence="1 2" key="1">
    <citation type="submission" date="2015-01" db="EMBL/GenBank/DDBJ databases">
        <title>Evolution of Trichinella species and genotypes.</title>
        <authorList>
            <person name="Korhonen P.K."/>
            <person name="Edoardo P."/>
            <person name="Giuseppe L.R."/>
            <person name="Gasser R.B."/>
        </authorList>
    </citation>
    <scope>NUCLEOTIDE SEQUENCE [LARGE SCALE GENOMIC DNA]</scope>
    <source>
        <strain evidence="1">ISS2496</strain>
    </source>
</reference>
<organism evidence="1 2">
    <name type="scientific">Trichinella patagoniensis</name>
    <dbReference type="NCBI Taxonomy" id="990121"/>
    <lineage>
        <taxon>Eukaryota</taxon>
        <taxon>Metazoa</taxon>
        <taxon>Ecdysozoa</taxon>
        <taxon>Nematoda</taxon>
        <taxon>Enoplea</taxon>
        <taxon>Dorylaimia</taxon>
        <taxon>Trichinellida</taxon>
        <taxon>Trichinellidae</taxon>
        <taxon>Trichinella</taxon>
    </lineage>
</organism>
<protein>
    <submittedName>
        <fullName evidence="1">Uncharacterized protein</fullName>
    </submittedName>
</protein>
<proteinExistence type="predicted"/>
<keyword evidence="2" id="KW-1185">Reference proteome</keyword>